<feature type="transmembrane region" description="Helical" evidence="1">
    <location>
        <begin position="94"/>
        <end position="113"/>
    </location>
</feature>
<keyword evidence="1" id="KW-0472">Membrane</keyword>
<proteinExistence type="predicted"/>
<keyword evidence="1" id="KW-1133">Transmembrane helix</keyword>
<name>A0ABX1C4R5_9ACTN</name>
<gene>
    <name evidence="2" type="ORF">HCN52_04480</name>
</gene>
<comment type="caution">
    <text evidence="2">The sequence shown here is derived from an EMBL/GenBank/DDBJ whole genome shotgun (WGS) entry which is preliminary data.</text>
</comment>
<sequence>MITFGAFATIFVIFTVYLFLWWRAGHKVKAAFFGIAMPLILGTLIAACTGGLIGHLAGWSAKGANGVGGLAAGGTGALDGQVAGAAGGVSLTQGGAIVTLALLAVGLVALIGAIKGSKKGAAIQLGLLAACGAVLALTAGGGGLASSTVYTAVNWMGDPITGWVNGA</sequence>
<feature type="transmembrane region" description="Helical" evidence="1">
    <location>
        <begin position="125"/>
        <end position="146"/>
    </location>
</feature>
<evidence type="ECO:0000313" key="3">
    <source>
        <dbReference type="Proteomes" id="UP000727056"/>
    </source>
</evidence>
<feature type="transmembrane region" description="Helical" evidence="1">
    <location>
        <begin position="6"/>
        <end position="24"/>
    </location>
</feature>
<feature type="transmembrane region" description="Helical" evidence="1">
    <location>
        <begin position="31"/>
        <end position="53"/>
    </location>
</feature>
<reference evidence="2 3" key="1">
    <citation type="submission" date="2020-03" db="EMBL/GenBank/DDBJ databases">
        <title>Draft genome of Streptomyces sp. ventii, isolated from the Axial Seamount in the Pacific Ocean, and resequencing of the two type strains Streptomyces lonarensis strain NCL 716 and Streptomyces bohaiensis strain 11A07.</title>
        <authorList>
            <person name="Loughran R.M."/>
            <person name="Pfannmuller K.M."/>
            <person name="Wasson B.J."/>
            <person name="Deadmond M.C."/>
            <person name="Paddock B.E."/>
            <person name="Koyack M.J."/>
            <person name="Gallegos D.A."/>
            <person name="Mitchell E.A."/>
            <person name="Ushijima B."/>
            <person name="Saw J.H."/>
            <person name="Mcphail K.L."/>
            <person name="Videau P."/>
        </authorList>
    </citation>
    <scope>NUCLEOTIDE SEQUENCE [LARGE SCALE GENOMIC DNA]</scope>
    <source>
        <strain evidence="2 3">11A07</strain>
    </source>
</reference>
<evidence type="ECO:0000256" key="1">
    <source>
        <dbReference type="SAM" id="Phobius"/>
    </source>
</evidence>
<protein>
    <submittedName>
        <fullName evidence="2">Uncharacterized protein</fullName>
    </submittedName>
</protein>
<dbReference type="EMBL" id="JAAVJC010000018">
    <property type="protein sequence ID" value="NJQ14211.1"/>
    <property type="molecule type" value="Genomic_DNA"/>
</dbReference>
<dbReference type="RefSeq" id="WP_168087043.1">
    <property type="nucleotide sequence ID" value="NZ_BHZH01000502.1"/>
</dbReference>
<organism evidence="2 3">
    <name type="scientific">Streptomyces bohaiensis</name>
    <dbReference type="NCBI Taxonomy" id="1431344"/>
    <lineage>
        <taxon>Bacteria</taxon>
        <taxon>Bacillati</taxon>
        <taxon>Actinomycetota</taxon>
        <taxon>Actinomycetes</taxon>
        <taxon>Kitasatosporales</taxon>
        <taxon>Streptomycetaceae</taxon>
        <taxon>Streptomyces</taxon>
    </lineage>
</organism>
<keyword evidence="1" id="KW-0812">Transmembrane</keyword>
<keyword evidence="3" id="KW-1185">Reference proteome</keyword>
<accession>A0ABX1C4R5</accession>
<dbReference type="Proteomes" id="UP000727056">
    <property type="component" value="Unassembled WGS sequence"/>
</dbReference>
<evidence type="ECO:0000313" key="2">
    <source>
        <dbReference type="EMBL" id="NJQ14211.1"/>
    </source>
</evidence>